<dbReference type="RefSeq" id="XP_018066368.1">
    <property type="nucleotide sequence ID" value="XM_018220393.1"/>
</dbReference>
<dbReference type="InterPro" id="IPR000318">
    <property type="entry name" value="Nase_comp1_CS"/>
</dbReference>
<evidence type="ECO:0000313" key="1">
    <source>
        <dbReference type="EMBL" id="KUJ12013.1"/>
    </source>
</evidence>
<keyword evidence="2" id="KW-1185">Reference proteome</keyword>
<dbReference type="Proteomes" id="UP000070700">
    <property type="component" value="Unassembled WGS sequence"/>
</dbReference>
<sequence length="201" mass="22754">MCVETIQTFTTCHCTIHRHNICESHISLTHRQLTTTPCPSLTTRYVQTTPTTSLTHGPLGCASPTHCPGTTQELYHFDNGQAKRKERIVAFAELRGVDERARCWDGRLREGWRHGCGMGRGWDGGREGGSWRHLSGVDLQVGKRAVAKDVKGKREEDEDEYDEEWSEYGRKENVKVPKIKVEEVDDGSELARVLEDVDMES</sequence>
<proteinExistence type="predicted"/>
<name>A0A194WVL8_MOLSC</name>
<accession>A0A194WVL8</accession>
<protein>
    <submittedName>
        <fullName evidence="1">Uncharacterized protein</fullName>
    </submittedName>
</protein>
<dbReference type="AlphaFoldDB" id="A0A194WVL8"/>
<dbReference type="InParanoid" id="A0A194WVL8"/>
<reference evidence="1 2" key="1">
    <citation type="submission" date="2015-10" db="EMBL/GenBank/DDBJ databases">
        <title>Full genome of DAOMC 229536 Phialocephala scopiformis, a fungal endophyte of spruce producing the potent anti-insectan compound rugulosin.</title>
        <authorList>
            <consortium name="DOE Joint Genome Institute"/>
            <person name="Walker A.K."/>
            <person name="Frasz S.L."/>
            <person name="Seifert K.A."/>
            <person name="Miller J.D."/>
            <person name="Mondo S.J."/>
            <person name="Labutti K."/>
            <person name="Lipzen A."/>
            <person name="Dockter R."/>
            <person name="Kennedy M."/>
            <person name="Grigoriev I.V."/>
            <person name="Spatafora J.W."/>
        </authorList>
    </citation>
    <scope>NUCLEOTIDE SEQUENCE [LARGE SCALE GENOMIC DNA]</scope>
    <source>
        <strain evidence="1 2">CBS 120377</strain>
    </source>
</reference>
<dbReference type="PROSITE" id="PS00699">
    <property type="entry name" value="NITROGENASE_1_1"/>
    <property type="match status" value="1"/>
</dbReference>
<gene>
    <name evidence="1" type="ORF">LY89DRAFT_738639</name>
</gene>
<dbReference type="OrthoDB" id="3564997at2759"/>
<organism evidence="1 2">
    <name type="scientific">Mollisia scopiformis</name>
    <name type="common">Conifer needle endophyte fungus</name>
    <name type="synonym">Phialocephala scopiformis</name>
    <dbReference type="NCBI Taxonomy" id="149040"/>
    <lineage>
        <taxon>Eukaryota</taxon>
        <taxon>Fungi</taxon>
        <taxon>Dikarya</taxon>
        <taxon>Ascomycota</taxon>
        <taxon>Pezizomycotina</taxon>
        <taxon>Leotiomycetes</taxon>
        <taxon>Helotiales</taxon>
        <taxon>Mollisiaceae</taxon>
        <taxon>Mollisia</taxon>
    </lineage>
</organism>
<dbReference type="KEGG" id="psco:LY89DRAFT_738639"/>
<dbReference type="GeneID" id="28830119"/>
<evidence type="ECO:0000313" key="2">
    <source>
        <dbReference type="Proteomes" id="UP000070700"/>
    </source>
</evidence>
<dbReference type="EMBL" id="KQ947425">
    <property type="protein sequence ID" value="KUJ12013.1"/>
    <property type="molecule type" value="Genomic_DNA"/>
</dbReference>